<evidence type="ECO:0000256" key="1">
    <source>
        <dbReference type="ARBA" id="ARBA00005901"/>
    </source>
</evidence>
<dbReference type="GO" id="GO:0033178">
    <property type="term" value="C:proton-transporting two-sector ATPase complex, catalytic domain"/>
    <property type="evidence" value="ECO:0007669"/>
    <property type="project" value="InterPro"/>
</dbReference>
<dbReference type="SUPFAM" id="SSF160527">
    <property type="entry name" value="V-type ATPase subunit E-like"/>
    <property type="match status" value="1"/>
</dbReference>
<evidence type="ECO:0000256" key="2">
    <source>
        <dbReference type="ARBA" id="ARBA00022448"/>
    </source>
</evidence>
<protein>
    <submittedName>
        <fullName evidence="4">ATPase, V1/A1 complex, subunit E</fullName>
    </submittedName>
</protein>
<dbReference type="FunCoup" id="A0A5J5F1B2">
    <property type="interactions" value="753"/>
</dbReference>
<name>A0A5J5F1B2_9PEZI</name>
<organism evidence="4 5">
    <name type="scientific">Sphaerosporella brunnea</name>
    <dbReference type="NCBI Taxonomy" id="1250544"/>
    <lineage>
        <taxon>Eukaryota</taxon>
        <taxon>Fungi</taxon>
        <taxon>Dikarya</taxon>
        <taxon>Ascomycota</taxon>
        <taxon>Pezizomycotina</taxon>
        <taxon>Pezizomycetes</taxon>
        <taxon>Pezizales</taxon>
        <taxon>Pyronemataceae</taxon>
        <taxon>Sphaerosporella</taxon>
    </lineage>
</organism>
<evidence type="ECO:0000313" key="5">
    <source>
        <dbReference type="Proteomes" id="UP000326924"/>
    </source>
</evidence>
<dbReference type="HAMAP" id="MF_00311">
    <property type="entry name" value="ATP_synth_E_arch"/>
    <property type="match status" value="1"/>
</dbReference>
<dbReference type="PANTHER" id="PTHR45715">
    <property type="entry name" value="ATPASE H+-TRANSPORTING V1 SUBUNIT E1A-RELATED"/>
    <property type="match status" value="1"/>
</dbReference>
<dbReference type="InterPro" id="IPR038495">
    <property type="entry name" value="ATPase_E_C"/>
</dbReference>
<dbReference type="Proteomes" id="UP000326924">
    <property type="component" value="Unassembled WGS sequence"/>
</dbReference>
<dbReference type="Gene3D" id="6.10.250.1620">
    <property type="match status" value="1"/>
</dbReference>
<reference evidence="4 5" key="1">
    <citation type="submission" date="2019-09" db="EMBL/GenBank/DDBJ databases">
        <title>Draft genome of the ectomycorrhizal ascomycete Sphaerosporella brunnea.</title>
        <authorList>
            <consortium name="DOE Joint Genome Institute"/>
            <person name="Benucci G.M."/>
            <person name="Marozzi G."/>
            <person name="Antonielli L."/>
            <person name="Sanchez S."/>
            <person name="Marco P."/>
            <person name="Wang X."/>
            <person name="Falini L.B."/>
            <person name="Barry K."/>
            <person name="Haridas S."/>
            <person name="Lipzen A."/>
            <person name="Labutti K."/>
            <person name="Grigoriev I.V."/>
            <person name="Murat C."/>
            <person name="Martin F."/>
            <person name="Albertini E."/>
            <person name="Donnini D."/>
            <person name="Bonito G."/>
        </authorList>
    </citation>
    <scope>NUCLEOTIDE SEQUENCE [LARGE SCALE GENOMIC DNA]</scope>
    <source>
        <strain evidence="4 5">Sb_GMNB300</strain>
    </source>
</reference>
<dbReference type="AlphaFoldDB" id="A0A5J5F1B2"/>
<evidence type="ECO:0000313" key="4">
    <source>
        <dbReference type="EMBL" id="KAA8909569.1"/>
    </source>
</evidence>
<sequence length="212" mass="23855">MVAFIKQEALEKAREIEIKADEEAAIEKSKLVRQETAAIDAQYERKYKQAELAQQIARSTVTNKTRLKILAARQQLLDKIFEEARNNLAEVSKDEGKYTDVLKNLILEGLYALGEDQVLLRSREKDTGPLQNAIEHATKEYKAESGADVAVTIDLRNRLPEDSHGGIFIIGTGGKVVIDNTLEQRLQIIQADCLPVVRSSLFGENPNRKFYD</sequence>
<comment type="similarity">
    <text evidence="1">Belongs to the V-ATPase E subunit family.</text>
</comment>
<keyword evidence="5" id="KW-1185">Reference proteome</keyword>
<dbReference type="Pfam" id="PF01991">
    <property type="entry name" value="vATP-synt_E"/>
    <property type="match status" value="1"/>
</dbReference>
<accession>A0A5J5F1B2</accession>
<dbReference type="OrthoDB" id="10263003at2759"/>
<gene>
    <name evidence="4" type="ORF">FN846DRAFT_942166</name>
</gene>
<dbReference type="InParanoid" id="A0A5J5F1B2"/>
<keyword evidence="3" id="KW-0406">Ion transport</keyword>
<dbReference type="EMBL" id="VXIS01000056">
    <property type="protein sequence ID" value="KAA8909569.1"/>
    <property type="molecule type" value="Genomic_DNA"/>
</dbReference>
<keyword evidence="2" id="KW-0813">Transport</keyword>
<comment type="caution">
    <text evidence="4">The sequence shown here is derived from an EMBL/GenBank/DDBJ whole genome shotgun (WGS) entry which is preliminary data.</text>
</comment>
<dbReference type="InterPro" id="IPR002842">
    <property type="entry name" value="ATPase_V1_Esu"/>
</dbReference>
<evidence type="ECO:0000256" key="3">
    <source>
        <dbReference type="ARBA" id="ARBA00023065"/>
    </source>
</evidence>
<dbReference type="Gene3D" id="3.30.2320.30">
    <property type="entry name" value="ATP synthase, E subunit, C-terminal"/>
    <property type="match status" value="1"/>
</dbReference>
<proteinExistence type="inferred from homology"/>
<dbReference type="GO" id="GO:0046961">
    <property type="term" value="F:proton-transporting ATPase activity, rotational mechanism"/>
    <property type="evidence" value="ECO:0007669"/>
    <property type="project" value="InterPro"/>
</dbReference>